<dbReference type="GO" id="GO:0005886">
    <property type="term" value="C:plasma membrane"/>
    <property type="evidence" value="ECO:0007669"/>
    <property type="project" value="UniProtKB-SubCell"/>
</dbReference>
<dbReference type="EMBL" id="CP014859">
    <property type="protein sequence ID" value="AOS65204.1"/>
    <property type="molecule type" value="Genomic_DNA"/>
</dbReference>
<dbReference type="InterPro" id="IPR045214">
    <property type="entry name" value="Surf1/Surf4"/>
</dbReference>
<keyword evidence="3 6" id="KW-0812">Transmembrane</keyword>
<feature type="transmembrane region" description="Helical" evidence="6">
    <location>
        <begin position="220"/>
        <end position="242"/>
    </location>
</feature>
<evidence type="ECO:0000256" key="2">
    <source>
        <dbReference type="ARBA" id="ARBA00007165"/>
    </source>
</evidence>
<evidence type="ECO:0000313" key="8">
    <source>
        <dbReference type="EMBL" id="AOS65204.1"/>
    </source>
</evidence>
<organism evidence="8 9">
    <name type="scientific">Actinoalloteichus hymeniacidonis</name>
    <dbReference type="NCBI Taxonomy" id="340345"/>
    <lineage>
        <taxon>Bacteria</taxon>
        <taxon>Bacillati</taxon>
        <taxon>Actinomycetota</taxon>
        <taxon>Actinomycetes</taxon>
        <taxon>Pseudonocardiales</taxon>
        <taxon>Pseudonocardiaceae</taxon>
        <taxon>Actinoalloteichus</taxon>
    </lineage>
</organism>
<evidence type="ECO:0000256" key="4">
    <source>
        <dbReference type="ARBA" id="ARBA00022989"/>
    </source>
</evidence>
<keyword evidence="6" id="KW-1003">Cell membrane</keyword>
<comment type="similarity">
    <text evidence="2 6">Belongs to the SURF1 family.</text>
</comment>
<dbReference type="PANTHER" id="PTHR23427">
    <property type="entry name" value="SURFEIT LOCUS PROTEIN"/>
    <property type="match status" value="1"/>
</dbReference>
<evidence type="ECO:0000256" key="6">
    <source>
        <dbReference type="RuleBase" id="RU363076"/>
    </source>
</evidence>
<accession>A0AAC9N060</accession>
<evidence type="ECO:0000256" key="7">
    <source>
        <dbReference type="SAM" id="MobiDB-lite"/>
    </source>
</evidence>
<dbReference type="InterPro" id="IPR002994">
    <property type="entry name" value="Surf1/Shy1"/>
</dbReference>
<dbReference type="PANTHER" id="PTHR23427:SF2">
    <property type="entry name" value="SURFEIT LOCUS PROTEIN 1"/>
    <property type="match status" value="1"/>
</dbReference>
<gene>
    <name evidence="8" type="ORF">TL08_22105</name>
</gene>
<dbReference type="Pfam" id="PF02104">
    <property type="entry name" value="SURF1"/>
    <property type="match status" value="1"/>
</dbReference>
<dbReference type="RefSeq" id="WP_157421236.1">
    <property type="nucleotide sequence ID" value="NZ_CP014859.1"/>
</dbReference>
<dbReference type="Proteomes" id="UP000095210">
    <property type="component" value="Chromosome"/>
</dbReference>
<feature type="compositionally biased region" description="Polar residues" evidence="7">
    <location>
        <begin position="285"/>
        <end position="295"/>
    </location>
</feature>
<proteinExistence type="inferred from homology"/>
<dbReference type="CDD" id="cd06662">
    <property type="entry name" value="SURF1"/>
    <property type="match status" value="1"/>
</dbReference>
<evidence type="ECO:0000313" key="9">
    <source>
        <dbReference type="Proteomes" id="UP000095210"/>
    </source>
</evidence>
<dbReference type="AlphaFoldDB" id="A0AAC9N060"/>
<comment type="subcellular location">
    <subcellularLocation>
        <location evidence="6">Cell membrane</location>
        <topology evidence="6">Multi-pass membrane protein</topology>
    </subcellularLocation>
    <subcellularLocation>
        <location evidence="1">Membrane</location>
    </subcellularLocation>
</comment>
<dbReference type="PROSITE" id="PS50895">
    <property type="entry name" value="SURF1"/>
    <property type="match status" value="1"/>
</dbReference>
<evidence type="ECO:0000256" key="1">
    <source>
        <dbReference type="ARBA" id="ARBA00004370"/>
    </source>
</evidence>
<reference evidence="9" key="1">
    <citation type="submission" date="2016-03" db="EMBL/GenBank/DDBJ databases">
        <title>Complete genome sequence of the type strain Actinoalloteichus hymeniacidonis DSM 45092.</title>
        <authorList>
            <person name="Schaffert L."/>
            <person name="Albersmeier A."/>
            <person name="Winkler A."/>
            <person name="Kalinowski J."/>
            <person name="Zotchev S."/>
            <person name="Ruckert C."/>
        </authorList>
    </citation>
    <scope>NUCLEOTIDE SEQUENCE [LARGE SCALE GENOMIC DNA]</scope>
    <source>
        <strain evidence="9">HPA177(T) (DSM 45092(T))</strain>
    </source>
</reference>
<sequence length="304" mass="33187">MTYGKWVRYRFLLRPGWITMTVAVLVFAAISVFLLSPWQLGRHTDKLAQNEAVERSQHSDPVALDTVLSPDEAPADDAVWQQVTLDGRYLPASETVARLRSVQGEPAYEVLTPFELTDGTTVLVNRGFVRPDEDGAVPDYAAAPSEQTDLVARVRRDENDTQQRSAFEQDGVQQVYAINSGTVGEAVGLTIRPGYLQLAADQPGGLEALPLPRVQSGQNLAYGLQWVAFAVMAVGALIFYIWREAHPKPATGEDGAPTPTDDAVAEPRPPRQSTRSALRAAVAEQPTTTRSSTDTLADRYGGRR</sequence>
<dbReference type="KEGG" id="ahm:TL08_22105"/>
<feature type="transmembrane region" description="Helical" evidence="6">
    <location>
        <begin position="16"/>
        <end position="36"/>
    </location>
</feature>
<keyword evidence="5 6" id="KW-0472">Membrane</keyword>
<evidence type="ECO:0000256" key="3">
    <source>
        <dbReference type="ARBA" id="ARBA00022692"/>
    </source>
</evidence>
<feature type="region of interest" description="Disordered" evidence="7">
    <location>
        <begin position="250"/>
        <end position="304"/>
    </location>
</feature>
<keyword evidence="4 6" id="KW-1133">Transmembrane helix</keyword>
<name>A0AAC9N060_9PSEU</name>
<protein>
    <recommendedName>
        <fullName evidence="6">SURF1-like protein</fullName>
    </recommendedName>
</protein>
<evidence type="ECO:0000256" key="5">
    <source>
        <dbReference type="ARBA" id="ARBA00023136"/>
    </source>
</evidence>
<keyword evidence="9" id="KW-1185">Reference proteome</keyword>